<dbReference type="PIRSF" id="PIRSF039008">
    <property type="entry name" value="YjbJ"/>
    <property type="match status" value="1"/>
</dbReference>
<name>A0A4V3BLR1_9RHOO</name>
<organism evidence="3 4">
    <name type="scientific">Azoarcus indigens</name>
    <dbReference type="NCBI Taxonomy" id="29545"/>
    <lineage>
        <taxon>Bacteria</taxon>
        <taxon>Pseudomonadati</taxon>
        <taxon>Pseudomonadota</taxon>
        <taxon>Betaproteobacteria</taxon>
        <taxon>Rhodocyclales</taxon>
        <taxon>Zoogloeaceae</taxon>
        <taxon>Azoarcus</taxon>
    </lineage>
</organism>
<evidence type="ECO:0000259" key="2">
    <source>
        <dbReference type="Pfam" id="PF05532"/>
    </source>
</evidence>
<dbReference type="SUPFAM" id="SSF69047">
    <property type="entry name" value="Hypothetical protein YjbJ"/>
    <property type="match status" value="1"/>
</dbReference>
<dbReference type="PANTHER" id="PTHR34977:SF1">
    <property type="entry name" value="UPF0337 PROTEIN YJBJ"/>
    <property type="match status" value="1"/>
</dbReference>
<keyword evidence="4" id="KW-1185">Reference proteome</keyword>
<dbReference type="Pfam" id="PF05532">
    <property type="entry name" value="CsbD"/>
    <property type="match status" value="1"/>
</dbReference>
<comment type="similarity">
    <text evidence="1">Belongs to the UPF0337 (CsbD) family.</text>
</comment>
<comment type="caution">
    <text evidence="3">The sequence shown here is derived from an EMBL/GenBank/DDBJ whole genome shotgun (WGS) entry which is preliminary data.</text>
</comment>
<reference evidence="3 4" key="1">
    <citation type="submission" date="2019-03" db="EMBL/GenBank/DDBJ databases">
        <title>Genomic Encyclopedia of Type Strains, Phase IV (KMG-IV): sequencing the most valuable type-strain genomes for metagenomic binning, comparative biology and taxonomic classification.</title>
        <authorList>
            <person name="Goeker M."/>
        </authorList>
    </citation>
    <scope>NUCLEOTIDE SEQUENCE [LARGE SCALE GENOMIC DNA]</scope>
    <source>
        <strain evidence="3 4">DSM 12121</strain>
    </source>
</reference>
<dbReference type="AlphaFoldDB" id="A0A4V3BLR1"/>
<dbReference type="PANTHER" id="PTHR34977">
    <property type="entry name" value="UPF0337 PROTEIN YJBJ"/>
    <property type="match status" value="1"/>
</dbReference>
<dbReference type="OrthoDB" id="9796058at2"/>
<dbReference type="Proteomes" id="UP000295129">
    <property type="component" value="Unassembled WGS sequence"/>
</dbReference>
<protein>
    <submittedName>
        <fullName evidence="3">Uncharacterized protein YjbJ (UPF0337 family)</fullName>
    </submittedName>
</protein>
<dbReference type="Gene3D" id="1.10.1470.10">
    <property type="entry name" value="YjbJ"/>
    <property type="match status" value="1"/>
</dbReference>
<accession>A0A4V3BLR1</accession>
<feature type="domain" description="CsbD-like" evidence="2">
    <location>
        <begin position="4"/>
        <end position="56"/>
    </location>
</feature>
<dbReference type="EMBL" id="SNVV01000023">
    <property type="protein sequence ID" value="TDN46972.1"/>
    <property type="molecule type" value="Genomic_DNA"/>
</dbReference>
<dbReference type="InterPro" id="IPR026042">
    <property type="entry name" value="YjbJ"/>
</dbReference>
<evidence type="ECO:0000313" key="4">
    <source>
        <dbReference type="Proteomes" id="UP000295129"/>
    </source>
</evidence>
<dbReference type="InterPro" id="IPR008462">
    <property type="entry name" value="CsbD"/>
</dbReference>
<dbReference type="InterPro" id="IPR050423">
    <property type="entry name" value="UPF0337_stress_rsp"/>
</dbReference>
<dbReference type="RefSeq" id="WP_133594475.1">
    <property type="nucleotide sequence ID" value="NZ_SNVV01000023.1"/>
</dbReference>
<sequence>MNRDIIEGNWKQLKGKVRQQWGKLTDDDVDVIAGKRTELAGRIQERYGVSKDEAERRVKEWEDTLPH</sequence>
<dbReference type="InterPro" id="IPR036629">
    <property type="entry name" value="YjbJ_sf"/>
</dbReference>
<proteinExistence type="inferred from homology"/>
<gene>
    <name evidence="3" type="ORF">C7389_12345</name>
</gene>
<evidence type="ECO:0000256" key="1">
    <source>
        <dbReference type="ARBA" id="ARBA00009129"/>
    </source>
</evidence>
<evidence type="ECO:0000313" key="3">
    <source>
        <dbReference type="EMBL" id="TDN46972.1"/>
    </source>
</evidence>